<reference evidence="2" key="1">
    <citation type="submission" date="2021-01" db="EMBL/GenBank/DDBJ databases">
        <title>Modified the classification status of verrucomicrobia.</title>
        <authorList>
            <person name="Feng X."/>
        </authorList>
    </citation>
    <scope>NUCLEOTIDE SEQUENCE</scope>
    <source>
        <strain evidence="2">KCTC 22201</strain>
    </source>
</reference>
<evidence type="ECO:0000313" key="3">
    <source>
        <dbReference type="Proteomes" id="UP000658278"/>
    </source>
</evidence>
<dbReference type="PANTHER" id="PTHR34203:SF15">
    <property type="entry name" value="SLL1173 PROTEIN"/>
    <property type="match status" value="1"/>
</dbReference>
<dbReference type="GO" id="GO:0032259">
    <property type="term" value="P:methylation"/>
    <property type="evidence" value="ECO:0007669"/>
    <property type="project" value="UniProtKB-KW"/>
</dbReference>
<evidence type="ECO:0000259" key="1">
    <source>
        <dbReference type="Pfam" id="PF05050"/>
    </source>
</evidence>
<dbReference type="InterPro" id="IPR052514">
    <property type="entry name" value="SAM-dependent_MTase"/>
</dbReference>
<dbReference type="NCBIfam" id="TIGR01444">
    <property type="entry name" value="fkbM_fam"/>
    <property type="match status" value="1"/>
</dbReference>
<dbReference type="EMBL" id="JAENII010000007">
    <property type="protein sequence ID" value="MBK1827519.1"/>
    <property type="molecule type" value="Genomic_DNA"/>
</dbReference>
<dbReference type="Pfam" id="PF05050">
    <property type="entry name" value="Methyltransf_21"/>
    <property type="match status" value="1"/>
</dbReference>
<proteinExistence type="predicted"/>
<dbReference type="GO" id="GO:0008168">
    <property type="term" value="F:methyltransferase activity"/>
    <property type="evidence" value="ECO:0007669"/>
    <property type="project" value="UniProtKB-KW"/>
</dbReference>
<dbReference type="SUPFAM" id="SSF53335">
    <property type="entry name" value="S-adenosyl-L-methionine-dependent methyltransferases"/>
    <property type="match status" value="1"/>
</dbReference>
<dbReference type="RefSeq" id="WP_200279041.1">
    <property type="nucleotide sequence ID" value="NZ_JAENII010000007.1"/>
</dbReference>
<organism evidence="2 3">
    <name type="scientific">Haloferula rosea</name>
    <dbReference type="NCBI Taxonomy" id="490093"/>
    <lineage>
        <taxon>Bacteria</taxon>
        <taxon>Pseudomonadati</taxon>
        <taxon>Verrucomicrobiota</taxon>
        <taxon>Verrucomicrobiia</taxon>
        <taxon>Verrucomicrobiales</taxon>
        <taxon>Verrucomicrobiaceae</taxon>
        <taxon>Haloferula</taxon>
    </lineage>
</organism>
<name>A0A934R970_9BACT</name>
<sequence length="376" mass="41763">MSENRHANAATPPKDGLLGLKIREVDPETRQLVEQVHAGSADVGPTYLLGRNEHSQALIGLPGVAGVIDDFCSDAEWQGKPVVRGEDVPKESIVVNCVLMARNNLALARAKELGVRAVLSYGDFLQVLPDAVEVPGFSADTRVDVAEYLESWQELRNSLADEESKAVLDQVLGFRLTCDQSHLESQTYRPKEQYFEDFLGLGAGEVFVDCGGFDGDTTEEFCKRCPEYDSVYFFEPSETNLKKAKERLTGLSNINYVKEIASDKSGTMCFDADSGSASAVSDSGTEEVQATTIDERVEAKVSFVKMDIEGWEINALTGCRRHIAEDHPKLAIAVYHHPSDFRVLKDYILGIRPDYKLYLRHYTEGWTETVMYFVPA</sequence>
<dbReference type="AlphaFoldDB" id="A0A934R970"/>
<dbReference type="PANTHER" id="PTHR34203">
    <property type="entry name" value="METHYLTRANSFERASE, FKBM FAMILY PROTEIN"/>
    <property type="match status" value="1"/>
</dbReference>
<keyword evidence="3" id="KW-1185">Reference proteome</keyword>
<evidence type="ECO:0000313" key="2">
    <source>
        <dbReference type="EMBL" id="MBK1827519.1"/>
    </source>
</evidence>
<keyword evidence="2" id="KW-0808">Transferase</keyword>
<gene>
    <name evidence="2" type="ORF">JIN81_10845</name>
</gene>
<keyword evidence="2" id="KW-0489">Methyltransferase</keyword>
<dbReference type="Proteomes" id="UP000658278">
    <property type="component" value="Unassembled WGS sequence"/>
</dbReference>
<dbReference type="Gene3D" id="3.40.50.150">
    <property type="entry name" value="Vaccinia Virus protein VP39"/>
    <property type="match status" value="1"/>
</dbReference>
<comment type="caution">
    <text evidence="2">The sequence shown here is derived from an EMBL/GenBank/DDBJ whole genome shotgun (WGS) entry which is preliminary data.</text>
</comment>
<protein>
    <submittedName>
        <fullName evidence="2">FkbM family methyltransferase</fullName>
    </submittedName>
</protein>
<accession>A0A934R970</accession>
<feature type="domain" description="Methyltransferase FkbM" evidence="1">
    <location>
        <begin position="209"/>
        <end position="342"/>
    </location>
</feature>
<dbReference type="InterPro" id="IPR029063">
    <property type="entry name" value="SAM-dependent_MTases_sf"/>
</dbReference>
<dbReference type="InterPro" id="IPR006342">
    <property type="entry name" value="FkbM_mtfrase"/>
</dbReference>